<sequence>MGASVASRDSGDVTGGNRATARVPRDRVKKGKAAAVDTASRRPSWWAKPSNNIDWQSGRHNLHYRDGSNDRLFGPPPGPETSFYLSSDSSSEPPEDHDAPKPEMPVVPIPMELSLEVEGESDDAAVDSFDEADCDVESETVEGDSADEDEDDDDPDSSSEEEDDRARYVVKSMEWGKRLFLHIAAVPGPDESPPTTRTTIFRRENRIVRRRDALPLPRWHVLLQTLTANDVLEERGEVPAAGSRRAGGAKRGRGRGGLSRREPPRNRAASALETEDGRLYMRISWVGGPGPAKDEYEEDIGSVNAYEAALALRQREQQQQQDEEASGGEESSQQSDDTGEADDGGARSGRRAAPIVISDDDSSSYDEMIYDT</sequence>
<feature type="region of interest" description="Disordered" evidence="1">
    <location>
        <begin position="1"/>
        <end position="167"/>
    </location>
</feature>
<feature type="region of interest" description="Disordered" evidence="1">
    <location>
        <begin position="311"/>
        <end position="372"/>
    </location>
</feature>
<feature type="compositionally biased region" description="Acidic residues" evidence="1">
    <location>
        <begin position="358"/>
        <end position="372"/>
    </location>
</feature>
<name>A0ABR3VST5_9PEZI</name>
<feature type="compositionally biased region" description="Acidic residues" evidence="1">
    <location>
        <begin position="115"/>
        <end position="163"/>
    </location>
</feature>
<accession>A0ABR3VST5</accession>
<protein>
    <submittedName>
        <fullName evidence="2">Uncharacterized protein</fullName>
    </submittedName>
</protein>
<feature type="compositionally biased region" description="Low complexity" evidence="1">
    <location>
        <begin position="311"/>
        <end position="320"/>
    </location>
</feature>
<evidence type="ECO:0000313" key="2">
    <source>
        <dbReference type="EMBL" id="KAL1844715.1"/>
    </source>
</evidence>
<proteinExistence type="predicted"/>
<comment type="caution">
    <text evidence="2">The sequence shown here is derived from an EMBL/GenBank/DDBJ whole genome shotgun (WGS) entry which is preliminary data.</text>
</comment>
<dbReference type="EMBL" id="JAZHXJ010001515">
    <property type="protein sequence ID" value="KAL1844715.1"/>
    <property type="molecule type" value="Genomic_DNA"/>
</dbReference>
<reference evidence="2 3" key="1">
    <citation type="journal article" date="2024" name="Commun. Biol.">
        <title>Comparative genomic analysis of thermophilic fungi reveals convergent evolutionary adaptations and gene losses.</title>
        <authorList>
            <person name="Steindorff A.S."/>
            <person name="Aguilar-Pontes M.V."/>
            <person name="Robinson A.J."/>
            <person name="Andreopoulos B."/>
            <person name="LaButti K."/>
            <person name="Kuo A."/>
            <person name="Mondo S."/>
            <person name="Riley R."/>
            <person name="Otillar R."/>
            <person name="Haridas S."/>
            <person name="Lipzen A."/>
            <person name="Grimwood J."/>
            <person name="Schmutz J."/>
            <person name="Clum A."/>
            <person name="Reid I.D."/>
            <person name="Moisan M.C."/>
            <person name="Butler G."/>
            <person name="Nguyen T.T.M."/>
            <person name="Dewar K."/>
            <person name="Conant G."/>
            <person name="Drula E."/>
            <person name="Henrissat B."/>
            <person name="Hansel C."/>
            <person name="Singer S."/>
            <person name="Hutchinson M.I."/>
            <person name="de Vries R.P."/>
            <person name="Natvig D.O."/>
            <person name="Powell A.J."/>
            <person name="Tsang A."/>
            <person name="Grigoriev I.V."/>
        </authorList>
    </citation>
    <scope>NUCLEOTIDE SEQUENCE [LARGE SCALE GENOMIC DNA]</scope>
    <source>
        <strain evidence="2 3">ATCC 24622</strain>
    </source>
</reference>
<evidence type="ECO:0000313" key="3">
    <source>
        <dbReference type="Proteomes" id="UP001586593"/>
    </source>
</evidence>
<gene>
    <name evidence="2" type="ORF">VTK73DRAFT_1971</name>
</gene>
<dbReference type="Proteomes" id="UP001586593">
    <property type="component" value="Unassembled WGS sequence"/>
</dbReference>
<organism evidence="2 3">
    <name type="scientific">Phialemonium thermophilum</name>
    <dbReference type="NCBI Taxonomy" id="223376"/>
    <lineage>
        <taxon>Eukaryota</taxon>
        <taxon>Fungi</taxon>
        <taxon>Dikarya</taxon>
        <taxon>Ascomycota</taxon>
        <taxon>Pezizomycotina</taxon>
        <taxon>Sordariomycetes</taxon>
        <taxon>Sordariomycetidae</taxon>
        <taxon>Cephalothecales</taxon>
        <taxon>Cephalothecaceae</taxon>
        <taxon>Phialemonium</taxon>
    </lineage>
</organism>
<feature type="compositionally biased region" description="Polar residues" evidence="1">
    <location>
        <begin position="49"/>
        <end position="59"/>
    </location>
</feature>
<feature type="region of interest" description="Disordered" evidence="1">
    <location>
        <begin position="237"/>
        <end position="273"/>
    </location>
</feature>
<keyword evidence="3" id="KW-1185">Reference proteome</keyword>
<evidence type="ECO:0000256" key="1">
    <source>
        <dbReference type="SAM" id="MobiDB-lite"/>
    </source>
</evidence>